<evidence type="ECO:0000313" key="1">
    <source>
        <dbReference type="EMBL" id="MBD0378590.1"/>
    </source>
</evidence>
<dbReference type="RefSeq" id="WP_188172423.1">
    <property type="nucleotide sequence ID" value="NZ_JACVVD010000001.1"/>
</dbReference>
<dbReference type="Gene3D" id="1.20.1270.70">
    <property type="entry name" value="Designed single chain three-helix bundle"/>
    <property type="match status" value="1"/>
</dbReference>
<dbReference type="EMBL" id="JACVVD010000001">
    <property type="protein sequence ID" value="MBD0378590.1"/>
    <property type="molecule type" value="Genomic_DNA"/>
</dbReference>
<dbReference type="Gene3D" id="2.60.40.10">
    <property type="entry name" value="Immunoglobulins"/>
    <property type="match status" value="1"/>
</dbReference>
<dbReference type="SUPFAM" id="SSF49265">
    <property type="entry name" value="Fibronectin type III"/>
    <property type="match status" value="1"/>
</dbReference>
<comment type="caution">
    <text evidence="1">The sequence shown here is derived from an EMBL/GenBank/DDBJ whole genome shotgun (WGS) entry which is preliminary data.</text>
</comment>
<evidence type="ECO:0000313" key="2">
    <source>
        <dbReference type="Proteomes" id="UP000650466"/>
    </source>
</evidence>
<protein>
    <submittedName>
        <fullName evidence="1">FIVAR domain-containing protein</fullName>
    </submittedName>
</protein>
<reference evidence="1" key="1">
    <citation type="submission" date="2020-09" db="EMBL/GenBank/DDBJ databases">
        <title>Draft Genome Sequence of Paenibacillus sp. WST5.</title>
        <authorList>
            <person name="Bao Z."/>
        </authorList>
    </citation>
    <scope>NUCLEOTIDE SEQUENCE</scope>
    <source>
        <strain evidence="1">WST5</strain>
    </source>
</reference>
<accession>A0A926KM74</accession>
<proteinExistence type="predicted"/>
<organism evidence="1 2">
    <name type="scientific">Paenibacillus sedimenti</name>
    <dbReference type="NCBI Taxonomy" id="2770274"/>
    <lineage>
        <taxon>Bacteria</taxon>
        <taxon>Bacillati</taxon>
        <taxon>Bacillota</taxon>
        <taxon>Bacilli</taxon>
        <taxon>Bacillales</taxon>
        <taxon>Paenibacillaceae</taxon>
        <taxon>Paenibacillus</taxon>
    </lineage>
</organism>
<name>A0A926KM74_9BACL</name>
<dbReference type="Pfam" id="PF07554">
    <property type="entry name" value="FIVAR"/>
    <property type="match status" value="1"/>
</dbReference>
<dbReference type="Proteomes" id="UP000650466">
    <property type="component" value="Unassembled WGS sequence"/>
</dbReference>
<sequence length="1340" mass="148319">MAHWAKRFAFQALLDQPFITGAVAGEYSLAGVDWDGGQLSRREAWERVLKANFDFARSRLSYIYNQVMYTYEGAWEAHEGLRIIGSRFFEGKERSHQILLESLGTRPFLGEEVLVGPNGEELDLYHSLFYHDQTARFTNDYLQIVAKGLAKSKLDSNGEVVRRLPYGKHYTGITEAGQTRENGYVANYGESTNYLPEYFFKTLFNGGDEQLNNEILKLALKNLHARGFTRYASADDDGKRIMRMEQVIDERNATYPGNSGYGIRVNEGKALLYASLEMYMAQNEQKYSDPEWDLYWEYAKEAVGFAQQQLADHQYFNYFSSTTAKKNKTDYLLADTYKYITETRAGYDRFDSLRAGVVLPQTDFDYYTQEEISELGVNPSSYEQFAWTDIDNMFISMRDGDLRIFAHLNERNKGYSGNGRLHVLNDRYDNIVQIATNGKFQYQDYYTRMGNIDIDFFDDQLTNGGIAPQSLAGEIIPVTYQPGVGKTDRDNFESDTPYAGYPDLLTARYGKYLMVFNTTRDEYGNKQSFDVKIPADYKGTTVLDLVSGKQIPVAKNGKVTIPPKSSMVLKLTSDFHKDPEPFTVNFVHALAGNGYAGITWKTTAGAESYTVKRSESENGKYEVIATGIKGNYYKDSTAQNGKAYYYKVAAVNQIGAGDDSYRAKLDLTAPVSWLGETIWRDDRIGDISAGRATVNGASIAIQSVNGKGLGDGDDHNIYKRDIHDSLHYVNQVTAGNSFISTKIDLYDGAASGIMMRDKLDSNARYIYFGADQDGNLVLQNRTKDSRHTFTDLKMSPFNAGLIGFHADDFPYIKLVRDYDSHFIHAYVSRDGTDWIMVKKLFTPFPYAVYAGITTAKNAQFSDVTVEETARGIIYPYLQRVNNGVSLSWNKPKQAVSFSLYRTYDKETSLTDLVFKEGTTELVEGSPWTTLVSNSMVMSFTDKETGFEDSPGYKIAAIYLDGTVRISDTVYPPAETAPPLVSDIKITNNPAGFADTIEVSGLSAGSVVKVYSTPLSTAVLGTTVTGSTYATVTGSTYATISIPQIGVTSGKLYVSVTAPGKLESARTAKIYTGEDGLITIKVEKDATLRFNTTAPGGSTEFTILSNGADYEANKRYGIVTFNTVPDFNDADIESVTLRMYRYNGRTATMRAHHIDWDDWVEPGASGTLGAQLKSEYFGGNSQAIAAFFAGQSASAGIKPENAYTMHNINASWNLNVTEILKAEKGNRATFLLSVPSAEGNPATKEYVSGTSSPGQYGPSLIVQYKVNKNVLIGLIAAIETLNPSDYTSESWSALQAGLTSAREVAANTAVSQTDVNKAATNLNTAMDALMNTTNTGMEASS</sequence>
<gene>
    <name evidence="1" type="ORF">ICC18_00450</name>
</gene>
<dbReference type="InterPro" id="IPR013783">
    <property type="entry name" value="Ig-like_fold"/>
</dbReference>
<keyword evidence="2" id="KW-1185">Reference proteome</keyword>
<dbReference type="InterPro" id="IPR036116">
    <property type="entry name" value="FN3_sf"/>
</dbReference>